<sequence>MTAAVAYAAAPAAAVPCPETPRASTGARPRTGGGQRVRVPLRLVVGAQYRDAALSVYIKVAALAMRPEGCTAKVAVLAEYLGLSKSVVERGLNDLTTPDEVDGLVEVVTTRRTLRGGRGQSAHRIVRKATEAEHFVWVPVRAADALSPRLLRLYALIAYAEARNVPLAVGDLGGMLYHHTGKKAGQHLGDRQAARLIEELGATGWITVHARQGLQGRHAYETHRHPVHAVVQAPSAAPDIYDGSGAVGGGGSLASREDQRTDRPVKRAGVGGSIRRRRDAGSSARGQGEKRSNNGGGTYRGPGLQLSPRVWQVLEPVRPELPAISPYMLRRIGQEIGRQLSAGVGMERLTARLTARYSRLTAHAPAAENAQRGDVGRWILGAGLPRHGCRLDSCESGTTWSTGERCHLCANIAAEAERLAAVAAEQQLAAAPRPEPPAPARPPTTWLPMPPPPDPGPEPPGPAEREQLRAAATPETVRQALAEHGVPAAIRLYGRALVLPHLTEHHDEGNRA</sequence>
<organism evidence="2 3">
    <name type="scientific">Streptomyces rubiginosohelvolus</name>
    <dbReference type="NCBI Taxonomy" id="67362"/>
    <lineage>
        <taxon>Bacteria</taxon>
        <taxon>Bacillati</taxon>
        <taxon>Actinomycetota</taxon>
        <taxon>Actinomycetes</taxon>
        <taxon>Kitasatosporales</taxon>
        <taxon>Streptomycetaceae</taxon>
        <taxon>Streptomyces</taxon>
    </lineage>
</organism>
<proteinExistence type="predicted"/>
<evidence type="ECO:0000256" key="1">
    <source>
        <dbReference type="SAM" id="MobiDB-lite"/>
    </source>
</evidence>
<evidence type="ECO:0000313" key="3">
    <source>
        <dbReference type="Proteomes" id="UP000624183"/>
    </source>
</evidence>
<evidence type="ECO:0000313" key="2">
    <source>
        <dbReference type="EMBL" id="GGZ53022.1"/>
    </source>
</evidence>
<feature type="compositionally biased region" description="Pro residues" evidence="1">
    <location>
        <begin position="448"/>
        <end position="462"/>
    </location>
</feature>
<gene>
    <name evidence="2" type="ORF">GCM10010328_29790</name>
</gene>
<evidence type="ECO:0008006" key="4">
    <source>
        <dbReference type="Google" id="ProtNLM"/>
    </source>
</evidence>
<keyword evidence="3" id="KW-1185">Reference proteome</keyword>
<feature type="compositionally biased region" description="Pro residues" evidence="1">
    <location>
        <begin position="433"/>
        <end position="442"/>
    </location>
</feature>
<dbReference type="Proteomes" id="UP000624183">
    <property type="component" value="Unassembled WGS sequence"/>
</dbReference>
<feature type="region of interest" description="Disordered" evidence="1">
    <location>
        <begin position="241"/>
        <end position="303"/>
    </location>
</feature>
<feature type="region of interest" description="Disordered" evidence="1">
    <location>
        <begin position="426"/>
        <end position="476"/>
    </location>
</feature>
<comment type="caution">
    <text evidence="2">The sequence shown here is derived from an EMBL/GenBank/DDBJ whole genome shotgun (WGS) entry which is preliminary data.</text>
</comment>
<name>A0ABQ3BPT7_9ACTN</name>
<accession>A0ABQ3BPT7</accession>
<dbReference type="EMBL" id="BMUW01000004">
    <property type="protein sequence ID" value="GGZ53022.1"/>
    <property type="molecule type" value="Genomic_DNA"/>
</dbReference>
<protein>
    <recommendedName>
        <fullName evidence="4">DNA-binding protein</fullName>
    </recommendedName>
</protein>
<reference evidence="3" key="1">
    <citation type="journal article" date="2019" name="Int. J. Syst. Evol. Microbiol.">
        <title>The Global Catalogue of Microorganisms (GCM) 10K type strain sequencing project: providing services to taxonomists for standard genome sequencing and annotation.</title>
        <authorList>
            <consortium name="The Broad Institute Genomics Platform"/>
            <consortium name="The Broad Institute Genome Sequencing Center for Infectious Disease"/>
            <person name="Wu L."/>
            <person name="Ma J."/>
        </authorList>
    </citation>
    <scope>NUCLEOTIDE SEQUENCE [LARGE SCALE GENOMIC DNA]</scope>
    <source>
        <strain evidence="3">JCM 4602</strain>
    </source>
</reference>
<feature type="compositionally biased region" description="Basic and acidic residues" evidence="1">
    <location>
        <begin position="255"/>
        <end position="265"/>
    </location>
</feature>